<dbReference type="STRING" id="1163406.A0A0L0MZC2"/>
<dbReference type="OrthoDB" id="3535423at2759"/>
<organism evidence="2 3">
    <name type="scientific">Tolypocladium ophioglossoides (strain CBS 100239)</name>
    <name type="common">Snaketongue truffleclub</name>
    <name type="synonym">Elaphocordyceps ophioglossoides</name>
    <dbReference type="NCBI Taxonomy" id="1163406"/>
    <lineage>
        <taxon>Eukaryota</taxon>
        <taxon>Fungi</taxon>
        <taxon>Dikarya</taxon>
        <taxon>Ascomycota</taxon>
        <taxon>Pezizomycotina</taxon>
        <taxon>Sordariomycetes</taxon>
        <taxon>Hypocreomycetidae</taxon>
        <taxon>Hypocreales</taxon>
        <taxon>Ophiocordycipitaceae</taxon>
        <taxon>Tolypocladium</taxon>
    </lineage>
</organism>
<dbReference type="AlphaFoldDB" id="A0A0L0MZC2"/>
<evidence type="ECO:0000313" key="2">
    <source>
        <dbReference type="EMBL" id="KND87243.1"/>
    </source>
</evidence>
<dbReference type="InterPro" id="IPR013120">
    <property type="entry name" value="FAR_NAD-bd"/>
</dbReference>
<dbReference type="Proteomes" id="UP000036947">
    <property type="component" value="Unassembled WGS sequence"/>
</dbReference>
<keyword evidence="3" id="KW-1185">Reference proteome</keyword>
<gene>
    <name evidence="2" type="ORF">TOPH_08123</name>
</gene>
<accession>A0A0L0MZC2</accession>
<sequence>MKVIVTGATGFVGSSLLHDCISNDEITQVYALTRKHIPREFTKNPKVTVITHDDFLDYPPELLEQLSGAEACLWYV</sequence>
<dbReference type="SUPFAM" id="SSF51735">
    <property type="entry name" value="NAD(P)-binding Rossmann-fold domains"/>
    <property type="match status" value="1"/>
</dbReference>
<comment type="caution">
    <text evidence="2">The sequence shown here is derived from an EMBL/GenBank/DDBJ whole genome shotgun (WGS) entry which is preliminary data.</text>
</comment>
<proteinExistence type="predicted"/>
<name>A0A0L0MZC2_TOLOC</name>
<evidence type="ECO:0000259" key="1">
    <source>
        <dbReference type="Pfam" id="PF07993"/>
    </source>
</evidence>
<dbReference type="PANTHER" id="PTHR14097:SF9">
    <property type="entry name" value="EPIMERASE, PUTATIVE (AFU_ORTHOLOGUE AFUA_8G07320)-RELATED"/>
    <property type="match status" value="1"/>
</dbReference>
<evidence type="ECO:0000313" key="3">
    <source>
        <dbReference type="Proteomes" id="UP000036947"/>
    </source>
</evidence>
<protein>
    <recommendedName>
        <fullName evidence="1">Thioester reductase (TE) domain-containing protein</fullName>
    </recommendedName>
</protein>
<dbReference type="PANTHER" id="PTHR14097">
    <property type="entry name" value="OXIDOREDUCTASE HTATIP2"/>
    <property type="match status" value="1"/>
</dbReference>
<dbReference type="InterPro" id="IPR036291">
    <property type="entry name" value="NAD(P)-bd_dom_sf"/>
</dbReference>
<reference evidence="2 3" key="1">
    <citation type="journal article" date="2015" name="BMC Genomics">
        <title>The genome of the truffle-parasite Tolypocladium ophioglossoides and the evolution of antifungal peptaibiotics.</title>
        <authorList>
            <person name="Quandt C.A."/>
            <person name="Bushley K.E."/>
            <person name="Spatafora J.W."/>
        </authorList>
    </citation>
    <scope>NUCLEOTIDE SEQUENCE [LARGE SCALE GENOMIC DNA]</scope>
    <source>
        <strain evidence="2 3">CBS 100239</strain>
    </source>
</reference>
<dbReference type="Gene3D" id="3.40.50.720">
    <property type="entry name" value="NAD(P)-binding Rossmann-like Domain"/>
    <property type="match status" value="1"/>
</dbReference>
<dbReference type="EMBL" id="LFRF01000039">
    <property type="protein sequence ID" value="KND87243.1"/>
    <property type="molecule type" value="Genomic_DNA"/>
</dbReference>
<dbReference type="Pfam" id="PF07993">
    <property type="entry name" value="NAD_binding_4"/>
    <property type="match status" value="1"/>
</dbReference>
<feature type="domain" description="Thioester reductase (TE)" evidence="1">
    <location>
        <begin position="5"/>
        <end position="38"/>
    </location>
</feature>